<feature type="compositionally biased region" description="Basic residues" evidence="1">
    <location>
        <begin position="125"/>
        <end position="138"/>
    </location>
</feature>
<dbReference type="EMBL" id="BGZK01001623">
    <property type="protein sequence ID" value="GBP83476.1"/>
    <property type="molecule type" value="Genomic_DNA"/>
</dbReference>
<feature type="region of interest" description="Disordered" evidence="1">
    <location>
        <begin position="107"/>
        <end position="187"/>
    </location>
</feature>
<keyword evidence="2" id="KW-0472">Membrane</keyword>
<dbReference type="Proteomes" id="UP000299102">
    <property type="component" value="Unassembled WGS sequence"/>
</dbReference>
<protein>
    <recommendedName>
        <fullName evidence="5">Very-long-chain 3-oxoacyl-CoA synthase</fullName>
    </recommendedName>
</protein>
<feature type="transmembrane region" description="Helical" evidence="2">
    <location>
        <begin position="12"/>
        <end position="30"/>
    </location>
</feature>
<feature type="compositionally biased region" description="Basic residues" evidence="1">
    <location>
        <begin position="178"/>
        <end position="187"/>
    </location>
</feature>
<comment type="caution">
    <text evidence="3">The sequence shown here is derived from an EMBL/GenBank/DDBJ whole genome shotgun (WGS) entry which is preliminary data.</text>
</comment>
<evidence type="ECO:0000256" key="2">
    <source>
        <dbReference type="SAM" id="Phobius"/>
    </source>
</evidence>
<evidence type="ECO:0000313" key="3">
    <source>
        <dbReference type="EMBL" id="GBP83476.1"/>
    </source>
</evidence>
<keyword evidence="2" id="KW-1133">Transmembrane helix</keyword>
<feature type="transmembrane region" description="Helical" evidence="2">
    <location>
        <begin position="42"/>
        <end position="63"/>
    </location>
</feature>
<keyword evidence="4" id="KW-1185">Reference proteome</keyword>
<organism evidence="3 4">
    <name type="scientific">Eumeta variegata</name>
    <name type="common">Bagworm moth</name>
    <name type="synonym">Eumeta japonica</name>
    <dbReference type="NCBI Taxonomy" id="151549"/>
    <lineage>
        <taxon>Eukaryota</taxon>
        <taxon>Metazoa</taxon>
        <taxon>Ecdysozoa</taxon>
        <taxon>Arthropoda</taxon>
        <taxon>Hexapoda</taxon>
        <taxon>Insecta</taxon>
        <taxon>Pterygota</taxon>
        <taxon>Neoptera</taxon>
        <taxon>Endopterygota</taxon>
        <taxon>Lepidoptera</taxon>
        <taxon>Glossata</taxon>
        <taxon>Ditrysia</taxon>
        <taxon>Tineoidea</taxon>
        <taxon>Psychidae</taxon>
        <taxon>Oiketicinae</taxon>
        <taxon>Eumeta</taxon>
    </lineage>
</organism>
<proteinExistence type="predicted"/>
<evidence type="ECO:0008006" key="5">
    <source>
        <dbReference type="Google" id="ProtNLM"/>
    </source>
</evidence>
<evidence type="ECO:0000313" key="4">
    <source>
        <dbReference type="Proteomes" id="UP000299102"/>
    </source>
</evidence>
<sequence>MSGIKTQFVRFKLVVWFQVQFILVLWQLHYQRELSPCPVPAAFHWFCMSNIAFFFALFLKFYFGSYQKRMMTKGKQKIDKKQNLMCEQSTLRRDGAVNRRVAAAVGGEGLPSRPCRPRQSASAHRAARPRRLRPRARPRFSSSARASLQTEKFCEQRGNNNTVHTERGRNTESTLSKTKYRQRRARARQRVRWLNPSTGLLEPVCASHCEAAPRSPYPALGCE</sequence>
<accession>A0A4C1Z4E2</accession>
<dbReference type="AlphaFoldDB" id="A0A4C1Z4E2"/>
<gene>
    <name evidence="3" type="ORF">EVAR_65122_1</name>
</gene>
<keyword evidence="2" id="KW-0812">Transmembrane</keyword>
<evidence type="ECO:0000256" key="1">
    <source>
        <dbReference type="SAM" id="MobiDB-lite"/>
    </source>
</evidence>
<reference evidence="3 4" key="1">
    <citation type="journal article" date="2019" name="Commun. Biol.">
        <title>The bagworm genome reveals a unique fibroin gene that provides high tensile strength.</title>
        <authorList>
            <person name="Kono N."/>
            <person name="Nakamura H."/>
            <person name="Ohtoshi R."/>
            <person name="Tomita M."/>
            <person name="Numata K."/>
            <person name="Arakawa K."/>
        </authorList>
    </citation>
    <scope>NUCLEOTIDE SEQUENCE [LARGE SCALE GENOMIC DNA]</scope>
</reference>
<name>A0A4C1Z4E2_EUMVA</name>